<feature type="compositionally biased region" description="Acidic residues" evidence="1">
    <location>
        <begin position="11"/>
        <end position="21"/>
    </location>
</feature>
<comment type="caution">
    <text evidence="2">The sequence shown here is derived from an EMBL/GenBank/DDBJ whole genome shotgun (WGS) entry which is preliminary data.</text>
</comment>
<feature type="region of interest" description="Disordered" evidence="1">
    <location>
        <begin position="1"/>
        <end position="29"/>
    </location>
</feature>
<evidence type="ECO:0000313" key="2">
    <source>
        <dbReference type="EMBL" id="KAF7407881.1"/>
    </source>
</evidence>
<dbReference type="EMBL" id="JACSEA010000002">
    <property type="protein sequence ID" value="KAF7407881.1"/>
    <property type="molecule type" value="Genomic_DNA"/>
</dbReference>
<dbReference type="Proteomes" id="UP000614350">
    <property type="component" value="Unassembled WGS sequence"/>
</dbReference>
<proteinExistence type="predicted"/>
<keyword evidence="3" id="KW-1185">Reference proteome</keyword>
<accession>A0A834KPK7</accession>
<protein>
    <submittedName>
        <fullName evidence="2">Uncharacterized protein</fullName>
    </submittedName>
</protein>
<evidence type="ECO:0000256" key="1">
    <source>
        <dbReference type="SAM" id="MobiDB-lite"/>
    </source>
</evidence>
<feature type="compositionally biased region" description="Polar residues" evidence="1">
    <location>
        <begin position="1"/>
        <end position="10"/>
    </location>
</feature>
<organism evidence="2 3">
    <name type="scientific">Vespula vulgaris</name>
    <name type="common">Yellow jacket</name>
    <name type="synonym">Wasp</name>
    <dbReference type="NCBI Taxonomy" id="7454"/>
    <lineage>
        <taxon>Eukaryota</taxon>
        <taxon>Metazoa</taxon>
        <taxon>Ecdysozoa</taxon>
        <taxon>Arthropoda</taxon>
        <taxon>Hexapoda</taxon>
        <taxon>Insecta</taxon>
        <taxon>Pterygota</taxon>
        <taxon>Neoptera</taxon>
        <taxon>Endopterygota</taxon>
        <taxon>Hymenoptera</taxon>
        <taxon>Apocrita</taxon>
        <taxon>Aculeata</taxon>
        <taxon>Vespoidea</taxon>
        <taxon>Vespidae</taxon>
        <taxon>Vespinae</taxon>
        <taxon>Vespula</taxon>
    </lineage>
</organism>
<name>A0A834KPK7_VESVU</name>
<reference evidence="2" key="1">
    <citation type="journal article" date="2020" name="G3 (Bethesda)">
        <title>High-Quality Assemblies for Three Invasive Social Wasps from the &lt;i&gt;Vespula&lt;/i&gt; Genus.</title>
        <authorList>
            <person name="Harrop T.W.R."/>
            <person name="Guhlin J."/>
            <person name="McLaughlin G.M."/>
            <person name="Permina E."/>
            <person name="Stockwell P."/>
            <person name="Gilligan J."/>
            <person name="Le Lec M.F."/>
            <person name="Gruber M.A.M."/>
            <person name="Quinn O."/>
            <person name="Lovegrove M."/>
            <person name="Duncan E.J."/>
            <person name="Remnant E.J."/>
            <person name="Van Eeckhoven J."/>
            <person name="Graham B."/>
            <person name="Knapp R.A."/>
            <person name="Langford K.W."/>
            <person name="Kronenberg Z."/>
            <person name="Press M.O."/>
            <person name="Eacker S.M."/>
            <person name="Wilson-Rankin E.E."/>
            <person name="Purcell J."/>
            <person name="Lester P.J."/>
            <person name="Dearden P.K."/>
        </authorList>
    </citation>
    <scope>NUCLEOTIDE SEQUENCE</scope>
    <source>
        <strain evidence="2">Marl-1</strain>
    </source>
</reference>
<dbReference type="AlphaFoldDB" id="A0A834KPK7"/>
<sequence>MEKTTGIENNYSDDSDGDDGDGTGGTILRGKSTRFYPTITSLIPKALLREAIKKPETLYDLVGYISKEVFYLTFPFTFMHSSLTHKLDTKDLEIIANPLKMSTKKTDFPL</sequence>
<evidence type="ECO:0000313" key="3">
    <source>
        <dbReference type="Proteomes" id="UP000614350"/>
    </source>
</evidence>
<gene>
    <name evidence="2" type="ORF">HZH66_002418</name>
</gene>